<evidence type="ECO:0000256" key="1">
    <source>
        <dbReference type="SAM" id="Coils"/>
    </source>
</evidence>
<evidence type="ECO:0000313" key="5">
    <source>
        <dbReference type="Proteomes" id="UP000237144"/>
    </source>
</evidence>
<feature type="compositionally biased region" description="Low complexity" evidence="2">
    <location>
        <begin position="375"/>
        <end position="390"/>
    </location>
</feature>
<accession>A0A2S5B7V7</accession>
<dbReference type="AlphaFoldDB" id="A0A2S5B7V7"/>
<feature type="region of interest" description="Disordered" evidence="2">
    <location>
        <begin position="367"/>
        <end position="406"/>
    </location>
</feature>
<feature type="region of interest" description="Disordered" evidence="2">
    <location>
        <begin position="483"/>
        <end position="525"/>
    </location>
</feature>
<reference evidence="4 5" key="1">
    <citation type="journal article" date="2018" name="Front. Microbiol.">
        <title>Prospects for Fungal Bioremediation of Acidic Radioactive Waste Sites: Characterization and Genome Sequence of Rhodotorula taiwanensis MD1149.</title>
        <authorList>
            <person name="Tkavc R."/>
            <person name="Matrosova V.Y."/>
            <person name="Grichenko O.E."/>
            <person name="Gostincar C."/>
            <person name="Volpe R.P."/>
            <person name="Klimenkova P."/>
            <person name="Gaidamakova E.K."/>
            <person name="Zhou C.E."/>
            <person name="Stewart B.J."/>
            <person name="Lyman M.G."/>
            <person name="Malfatti S.A."/>
            <person name="Rubinfeld B."/>
            <person name="Courtot M."/>
            <person name="Singh J."/>
            <person name="Dalgard C.L."/>
            <person name="Hamilton T."/>
            <person name="Frey K.G."/>
            <person name="Gunde-Cimerman N."/>
            <person name="Dugan L."/>
            <person name="Daly M.J."/>
        </authorList>
    </citation>
    <scope>NUCLEOTIDE SEQUENCE [LARGE SCALE GENOMIC DNA]</scope>
    <source>
        <strain evidence="4 5">MD1149</strain>
    </source>
</reference>
<dbReference type="PROSITE" id="PS51184">
    <property type="entry name" value="JMJC"/>
    <property type="match status" value="1"/>
</dbReference>
<dbReference type="PANTHER" id="PTHR12461:SF94">
    <property type="entry name" value="JMJC DOMAIN-CONTAINING PROTEIN"/>
    <property type="match status" value="1"/>
</dbReference>
<comment type="caution">
    <text evidence="4">The sequence shown here is derived from an EMBL/GenBank/DDBJ whole genome shotgun (WGS) entry which is preliminary data.</text>
</comment>
<dbReference type="EMBL" id="PJQD01000046">
    <property type="protein sequence ID" value="POY72862.1"/>
    <property type="molecule type" value="Genomic_DNA"/>
</dbReference>
<sequence>MSARSLLSEAVQLLSHSQEDLLECGPAVGHLVSRLAAATVAAVSVQPGSTTDSPLATESPSPQRRIGSNALHLSETLRDLADEKLNSYPYHAVPACWRRLYTDASLYGAIVRLANSSSRKETEREEEEADRLEAAIGRLDLAIVISGTPGPMRHDLALSLIESAQERLAEISLVALPDDGEQPRPTKRPRKRPPTVEPDSSAAIAPDRAPYIHLPLTELPALPSFLDPKHNRAHRSPFIVREGASSFPAFSPSLTSPSDRRWSDLDYLRRMAGRGRIVPVEVGGDYTQAGWGQRMMEFGAFLDSLQDVERAASRCSGAAAKDGPSEPVPPPLYYLAQHSLFRQFPALLSDLLIPDLVYSPPTHHYSCSSNDVSESPTSHPASASTAGSSPPSAPPPQGDPYVSPTTEDGYILNAWLGPRGTKSAAHTDPWWNCYVQMAGSKWVWVTPPECGDHMAAFGGSPENVAADDVAAVEPTPADIVDAVAPSVGPVPATSLPSSTADPSENTQAETPSSDSDRAGHASSADYMTNTSSFDVTRLDPTSASAALPRAYRDHVAPRARQAVLREGDVLVMPPGWWHAMVGLETSFSVSMWF</sequence>
<feature type="domain" description="JmjC" evidence="3">
    <location>
        <begin position="349"/>
        <end position="593"/>
    </location>
</feature>
<dbReference type="Proteomes" id="UP000237144">
    <property type="component" value="Unassembled WGS sequence"/>
</dbReference>
<dbReference type="Pfam" id="PF13621">
    <property type="entry name" value="Cupin_8"/>
    <property type="match status" value="1"/>
</dbReference>
<dbReference type="InterPro" id="IPR003347">
    <property type="entry name" value="JmjC_dom"/>
</dbReference>
<dbReference type="Gene3D" id="2.60.120.650">
    <property type="entry name" value="Cupin"/>
    <property type="match status" value="1"/>
</dbReference>
<keyword evidence="5" id="KW-1185">Reference proteome</keyword>
<organism evidence="4 5">
    <name type="scientific">Rhodotorula taiwanensis</name>
    <dbReference type="NCBI Taxonomy" id="741276"/>
    <lineage>
        <taxon>Eukaryota</taxon>
        <taxon>Fungi</taxon>
        <taxon>Dikarya</taxon>
        <taxon>Basidiomycota</taxon>
        <taxon>Pucciniomycotina</taxon>
        <taxon>Microbotryomycetes</taxon>
        <taxon>Sporidiobolales</taxon>
        <taxon>Sporidiobolaceae</taxon>
        <taxon>Rhodotorula</taxon>
    </lineage>
</organism>
<protein>
    <recommendedName>
        <fullName evidence="3">JmjC domain-containing protein</fullName>
    </recommendedName>
</protein>
<dbReference type="PANTHER" id="PTHR12461">
    <property type="entry name" value="HYPOXIA-INDUCIBLE FACTOR 1 ALPHA INHIBITOR-RELATED"/>
    <property type="match status" value="1"/>
</dbReference>
<evidence type="ECO:0000259" key="3">
    <source>
        <dbReference type="PROSITE" id="PS51184"/>
    </source>
</evidence>
<evidence type="ECO:0000313" key="4">
    <source>
        <dbReference type="EMBL" id="POY72862.1"/>
    </source>
</evidence>
<dbReference type="InterPro" id="IPR041667">
    <property type="entry name" value="Cupin_8"/>
</dbReference>
<evidence type="ECO:0000256" key="2">
    <source>
        <dbReference type="SAM" id="MobiDB-lite"/>
    </source>
</evidence>
<gene>
    <name evidence="4" type="ORF">BMF94_4117</name>
</gene>
<feature type="region of interest" description="Disordered" evidence="2">
    <location>
        <begin position="173"/>
        <end position="204"/>
    </location>
</feature>
<name>A0A2S5B7V7_9BASI</name>
<feature type="coiled-coil region" evidence="1">
    <location>
        <begin position="115"/>
        <end position="142"/>
    </location>
</feature>
<proteinExistence type="predicted"/>
<dbReference type="OrthoDB" id="47172at2759"/>
<dbReference type="STRING" id="741276.A0A2S5B7V7"/>
<keyword evidence="1" id="KW-0175">Coiled coil</keyword>
<dbReference type="SUPFAM" id="SSF51197">
    <property type="entry name" value="Clavaminate synthase-like"/>
    <property type="match status" value="1"/>
</dbReference>
<feature type="compositionally biased region" description="Polar residues" evidence="2">
    <location>
        <begin position="494"/>
        <end position="513"/>
    </location>
</feature>